<accession>A0A1G5D7B6</accession>
<evidence type="ECO:0000313" key="2">
    <source>
        <dbReference type="Proteomes" id="UP000198870"/>
    </source>
</evidence>
<organism evidence="1 2">
    <name type="scientific">Desulfoluna spongiiphila</name>
    <dbReference type="NCBI Taxonomy" id="419481"/>
    <lineage>
        <taxon>Bacteria</taxon>
        <taxon>Pseudomonadati</taxon>
        <taxon>Thermodesulfobacteriota</taxon>
        <taxon>Desulfobacteria</taxon>
        <taxon>Desulfobacterales</taxon>
        <taxon>Desulfolunaceae</taxon>
        <taxon>Desulfoluna</taxon>
    </lineage>
</organism>
<dbReference type="EMBL" id="FMUX01000004">
    <property type="protein sequence ID" value="SCY10623.1"/>
    <property type="molecule type" value="Genomic_DNA"/>
</dbReference>
<reference evidence="1 2" key="1">
    <citation type="submission" date="2016-10" db="EMBL/GenBank/DDBJ databases">
        <authorList>
            <person name="de Groot N.N."/>
        </authorList>
    </citation>
    <scope>NUCLEOTIDE SEQUENCE [LARGE SCALE GENOMIC DNA]</scope>
    <source>
        <strain evidence="1 2">AA1</strain>
    </source>
</reference>
<sequence length="48" mass="5231">MMTALYPGTKIHVIGDTIRVVIITVIRGFYDNTICEPGVSVPQTTIPV</sequence>
<gene>
    <name evidence="1" type="ORF">SAMN05216233_10432</name>
</gene>
<dbReference type="Proteomes" id="UP000198870">
    <property type="component" value="Unassembled WGS sequence"/>
</dbReference>
<keyword evidence="2" id="KW-1185">Reference proteome</keyword>
<name>A0A1G5D7B6_9BACT</name>
<evidence type="ECO:0000313" key="1">
    <source>
        <dbReference type="EMBL" id="SCY10623.1"/>
    </source>
</evidence>
<proteinExistence type="predicted"/>
<protein>
    <submittedName>
        <fullName evidence="1">Uncharacterized protein</fullName>
    </submittedName>
</protein>
<dbReference type="AlphaFoldDB" id="A0A1G5D7B6"/>